<dbReference type="InterPro" id="IPR036265">
    <property type="entry name" value="HIT-like_sf"/>
</dbReference>
<evidence type="ECO:0000259" key="2">
    <source>
        <dbReference type="Pfam" id="PF16278"/>
    </source>
</evidence>
<evidence type="ECO:0000256" key="1">
    <source>
        <dbReference type="SAM" id="MobiDB-lite"/>
    </source>
</evidence>
<feature type="compositionally biased region" description="Basic and acidic residues" evidence="1">
    <location>
        <begin position="248"/>
        <end position="264"/>
    </location>
</feature>
<keyword evidence="6" id="KW-1185">Reference proteome</keyword>
<dbReference type="GO" id="GO:0000012">
    <property type="term" value="P:single strand break repair"/>
    <property type="evidence" value="ECO:0007669"/>
    <property type="project" value="TreeGrafter"/>
</dbReference>
<dbReference type="PANTHER" id="PTHR12486">
    <property type="entry name" value="APRATAXIN-RELATED"/>
    <property type="match status" value="1"/>
</dbReference>
<dbReference type="Gene3D" id="3.30.428.10">
    <property type="entry name" value="HIT-like"/>
    <property type="match status" value="1"/>
</dbReference>
<sequence>MAPTWNKALVRIASAKDPSALPSDENVLFHDDRTITIYDKFAKSQYHFLVLPRIPFKASASGSKAKKQTGTPTLSVANGKLNFGPTSSNNVPPSHMHSISTLLASPYATEVLDAVRKTSDRVMEHIREDMLKHHGVTWDVERAFHVVPSMEHLHLHVVSMDLVSDRLKHKKHYLSFHPTVDFALRLDAADKLVKEGKKALPKSEHAYEQLLKGPLTSHHTGEGFKYMPDLKAHLDSYWRTHILSSHPRATDSKKPNTKPIRDASDGSPPDQRPSPNRKTDIASLPSRLDDTKQTSSGSEDEEPSLPLK</sequence>
<proteinExistence type="predicted"/>
<dbReference type="Proteomes" id="UP000179920">
    <property type="component" value="Chromosome VI"/>
</dbReference>
<dbReference type="GO" id="GO:0003725">
    <property type="term" value="F:double-stranded RNA binding"/>
    <property type="evidence" value="ECO:0007669"/>
    <property type="project" value="TreeGrafter"/>
</dbReference>
<protein>
    <recommendedName>
        <fullName evidence="2">Aprataxin C2HE/C2H2/C2HC zinc finger domain-containing protein</fullName>
    </recommendedName>
</protein>
<reference evidence="4" key="3">
    <citation type="submission" date="2018-08" db="EMBL/GenBank/DDBJ databases">
        <authorList>
            <person name="Guldener U."/>
        </authorList>
    </citation>
    <scope>NUCLEOTIDE SEQUENCE</scope>
    <source>
        <strain evidence="4">UB2</strain>
    </source>
</reference>
<dbReference type="Proteomes" id="UP000658997">
    <property type="component" value="Unassembled WGS sequence"/>
</dbReference>
<evidence type="ECO:0000313" key="4">
    <source>
        <dbReference type="EMBL" id="SYW75340.1"/>
    </source>
</evidence>
<dbReference type="GO" id="GO:0003697">
    <property type="term" value="F:single-stranded DNA binding"/>
    <property type="evidence" value="ECO:0007669"/>
    <property type="project" value="TreeGrafter"/>
</dbReference>
<dbReference type="EMBL" id="ULHB01000006">
    <property type="protein sequence ID" value="SYW75340.1"/>
    <property type="molecule type" value="Genomic_DNA"/>
</dbReference>
<dbReference type="Pfam" id="PF11969">
    <property type="entry name" value="DcpS_C"/>
    <property type="match status" value="1"/>
</dbReference>
<organism evidence="3 5">
    <name type="scientific">Ustilago bromivora</name>
    <dbReference type="NCBI Taxonomy" id="307758"/>
    <lineage>
        <taxon>Eukaryota</taxon>
        <taxon>Fungi</taxon>
        <taxon>Dikarya</taxon>
        <taxon>Basidiomycota</taxon>
        <taxon>Ustilaginomycotina</taxon>
        <taxon>Ustilaginomycetes</taxon>
        <taxon>Ustilaginales</taxon>
        <taxon>Ustilaginaceae</taxon>
        <taxon>Ustilago</taxon>
    </lineage>
</organism>
<dbReference type="GO" id="GO:0005634">
    <property type="term" value="C:nucleus"/>
    <property type="evidence" value="ECO:0007669"/>
    <property type="project" value="TreeGrafter"/>
</dbReference>
<dbReference type="PANTHER" id="PTHR12486:SF4">
    <property type="entry name" value="APRATAXIN"/>
    <property type="match status" value="1"/>
</dbReference>
<feature type="compositionally biased region" description="Acidic residues" evidence="1">
    <location>
        <begin position="298"/>
        <end position="308"/>
    </location>
</feature>
<feature type="region of interest" description="Disordered" evidence="1">
    <location>
        <begin position="245"/>
        <end position="308"/>
    </location>
</feature>
<dbReference type="Pfam" id="PF16278">
    <property type="entry name" value="zf-C2HE"/>
    <property type="match status" value="1"/>
</dbReference>
<dbReference type="InterPro" id="IPR032566">
    <property type="entry name" value="Znf-C2HE"/>
</dbReference>
<evidence type="ECO:0000313" key="3">
    <source>
        <dbReference type="EMBL" id="SAM82004.1"/>
    </source>
</evidence>
<feature type="domain" description="Aprataxin C2HE/C2H2/C2HC zinc finger" evidence="2">
    <location>
        <begin position="179"/>
        <end position="239"/>
    </location>
</feature>
<dbReference type="GO" id="GO:1990165">
    <property type="term" value="F:single-strand break-containing DNA binding"/>
    <property type="evidence" value="ECO:0007669"/>
    <property type="project" value="TreeGrafter"/>
</dbReference>
<name>A0A1K0G3J0_9BASI</name>
<gene>
    <name evidence="4" type="ORF">UBRO2_00575</name>
    <name evidence="3" type="ORF">UBRO_04265</name>
</gene>
<dbReference type="AlphaFoldDB" id="A0A1K0G3J0"/>
<evidence type="ECO:0000313" key="6">
    <source>
        <dbReference type="Proteomes" id="UP000658997"/>
    </source>
</evidence>
<dbReference type="GO" id="GO:0030983">
    <property type="term" value="F:mismatched DNA binding"/>
    <property type="evidence" value="ECO:0007669"/>
    <property type="project" value="TreeGrafter"/>
</dbReference>
<dbReference type="GO" id="GO:0033699">
    <property type="term" value="F:DNA 5'-adenosine monophosphate hydrolase activity"/>
    <property type="evidence" value="ECO:0007669"/>
    <property type="project" value="TreeGrafter"/>
</dbReference>
<reference evidence="5" key="1">
    <citation type="submission" date="2016-04" db="EMBL/GenBank/DDBJ databases">
        <authorList>
            <person name="Guldener U."/>
            <person name="Guldener U."/>
        </authorList>
    </citation>
    <scope>NUCLEOTIDE SEQUENCE [LARGE SCALE GENOMIC DNA]</scope>
    <source>
        <strain evidence="5">UB2112</strain>
    </source>
</reference>
<dbReference type="EMBL" id="LT558122">
    <property type="protein sequence ID" value="SAM82004.1"/>
    <property type="molecule type" value="Genomic_DNA"/>
</dbReference>
<evidence type="ECO:0000313" key="5">
    <source>
        <dbReference type="Proteomes" id="UP000179920"/>
    </source>
</evidence>
<dbReference type="SUPFAM" id="SSF54197">
    <property type="entry name" value="HIT-like"/>
    <property type="match status" value="2"/>
</dbReference>
<reference evidence="3" key="2">
    <citation type="submission" date="2016-04" db="EMBL/GenBank/DDBJ databases">
        <authorList>
            <person name="Evans L.H."/>
            <person name="Alamgir A."/>
            <person name="Owens N."/>
            <person name="Weber N.D."/>
            <person name="Virtaneva K."/>
            <person name="Barbian K."/>
            <person name="Babar A."/>
            <person name="Rosenke K."/>
        </authorList>
    </citation>
    <scope>NUCLEOTIDE SEQUENCE</scope>
    <source>
        <strain evidence="3">UB2112</strain>
    </source>
</reference>
<dbReference type="OrthoDB" id="3512845at2759"/>
<accession>A0A1K0G3J0</accession>